<keyword evidence="6" id="KW-1185">Reference proteome</keyword>
<dbReference type="InterPro" id="IPR001223">
    <property type="entry name" value="Glyco_hydro18_cat"/>
</dbReference>
<evidence type="ECO:0000256" key="3">
    <source>
        <dbReference type="ARBA" id="ARBA00023024"/>
    </source>
</evidence>
<gene>
    <name evidence="5" type="ORF">H6A12_10390</name>
</gene>
<dbReference type="Gene3D" id="3.20.20.80">
    <property type="entry name" value="Glycosidases"/>
    <property type="match status" value="1"/>
</dbReference>
<dbReference type="SUPFAM" id="SSF54556">
    <property type="entry name" value="Chitinase insertion domain"/>
    <property type="match status" value="1"/>
</dbReference>
<dbReference type="InterPro" id="IPR011583">
    <property type="entry name" value="Chitinase_II/V-like_cat"/>
</dbReference>
<organism evidence="5 6">
    <name type="scientific">Merdimmobilis hominis</name>
    <dbReference type="NCBI Taxonomy" id="2897707"/>
    <lineage>
        <taxon>Bacteria</taxon>
        <taxon>Bacillati</taxon>
        <taxon>Bacillota</taxon>
        <taxon>Clostridia</taxon>
        <taxon>Eubacteriales</taxon>
        <taxon>Oscillospiraceae</taxon>
        <taxon>Merdimmobilis</taxon>
    </lineage>
</organism>
<keyword evidence="3" id="KW-0146">Chitin degradation</keyword>
<evidence type="ECO:0000256" key="1">
    <source>
        <dbReference type="ARBA" id="ARBA00000822"/>
    </source>
</evidence>
<dbReference type="GO" id="GO:0005975">
    <property type="term" value="P:carbohydrate metabolic process"/>
    <property type="evidence" value="ECO:0007669"/>
    <property type="project" value="InterPro"/>
</dbReference>
<dbReference type="PANTHER" id="PTHR11177">
    <property type="entry name" value="CHITINASE"/>
    <property type="match status" value="1"/>
</dbReference>
<sequence>MNSPIFAGYVVASGLPHITESQAKRLTHLNVAFGIVKDKKINVEAIEKYFRFLPKLRAYNPNLNILLSTGGGNQIGHGEATADEASLNAFVDSTMEVVERYDFDGIDCDWEFPGYYGNKEEKYQFTALMTAYRKVLDEYAQKRGRKCFLTTAAAAGQWYLDDIEMDKIHPLLDFVNLMTYDLRGWNQPTGHHTNLFEPKDAPIKFSTHEGVTLLLDAGVPAEKIVIGAAFYSRRWDGVKSCENHGLHQEAETIGDFGPRYTEIALIYEKSPQFVKYFDETAKAPFLFDGYSFISYDDPMSLSYKAKYVKENSLGGMMYWEHTSDATGTLFDAIYNGLFL</sequence>
<reference evidence="5" key="1">
    <citation type="submission" date="2020-08" db="EMBL/GenBank/DDBJ databases">
        <authorList>
            <person name="Cejkova D."/>
            <person name="Kubasova T."/>
            <person name="Jahodarova E."/>
            <person name="Rychlik I."/>
        </authorList>
    </citation>
    <scope>NUCLEOTIDE SEQUENCE</scope>
    <source>
        <strain evidence="5">An559</strain>
    </source>
</reference>
<evidence type="ECO:0000313" key="5">
    <source>
        <dbReference type="EMBL" id="MBM6921563.1"/>
    </source>
</evidence>
<dbReference type="InterPro" id="IPR050314">
    <property type="entry name" value="Glycosyl_Hydrlase_18"/>
</dbReference>
<keyword evidence="3" id="KW-0624">Polysaccharide degradation</keyword>
<dbReference type="Pfam" id="PF00704">
    <property type="entry name" value="Glyco_hydro_18"/>
    <property type="match status" value="1"/>
</dbReference>
<proteinExistence type="predicted"/>
<dbReference type="Proteomes" id="UP000774750">
    <property type="component" value="Unassembled WGS sequence"/>
</dbReference>
<dbReference type="GO" id="GO:0006032">
    <property type="term" value="P:chitin catabolic process"/>
    <property type="evidence" value="ECO:0007669"/>
    <property type="project" value="UniProtKB-KW"/>
</dbReference>
<dbReference type="RefSeq" id="WP_204447623.1">
    <property type="nucleotide sequence ID" value="NZ_JACJKY010000019.1"/>
</dbReference>
<keyword evidence="3" id="KW-0119">Carbohydrate metabolism</keyword>
<dbReference type="Gene3D" id="3.10.50.10">
    <property type="match status" value="1"/>
</dbReference>
<dbReference type="AlphaFoldDB" id="A0A938X7W5"/>
<comment type="catalytic activity">
    <reaction evidence="1">
        <text>Random endo-hydrolysis of N-acetyl-beta-D-glucosaminide (1-&gt;4)-beta-linkages in chitin and chitodextrins.</text>
        <dbReference type="EC" id="3.2.1.14"/>
    </reaction>
</comment>
<dbReference type="GO" id="GO:0008061">
    <property type="term" value="F:chitin binding"/>
    <property type="evidence" value="ECO:0007669"/>
    <property type="project" value="InterPro"/>
</dbReference>
<reference evidence="5" key="2">
    <citation type="journal article" date="2021" name="Sci. Rep.">
        <title>The distribution of antibiotic resistance genes in chicken gut microbiota commensals.</title>
        <authorList>
            <person name="Juricova H."/>
            <person name="Matiasovicova J."/>
            <person name="Kubasova T."/>
            <person name="Cejkova D."/>
            <person name="Rychlik I."/>
        </authorList>
    </citation>
    <scope>NUCLEOTIDE SEQUENCE</scope>
    <source>
        <strain evidence="5">An559</strain>
    </source>
</reference>
<feature type="domain" description="GH18" evidence="4">
    <location>
        <begin position="4"/>
        <end position="339"/>
    </location>
</feature>
<dbReference type="GO" id="GO:0008843">
    <property type="term" value="F:endochitinase activity"/>
    <property type="evidence" value="ECO:0007669"/>
    <property type="project" value="UniProtKB-EC"/>
</dbReference>
<dbReference type="EMBL" id="JACJKY010000019">
    <property type="protein sequence ID" value="MBM6921563.1"/>
    <property type="molecule type" value="Genomic_DNA"/>
</dbReference>
<dbReference type="EC" id="3.2.1.14" evidence="2"/>
<evidence type="ECO:0000256" key="2">
    <source>
        <dbReference type="ARBA" id="ARBA00012729"/>
    </source>
</evidence>
<accession>A0A938X7W5</accession>
<dbReference type="SUPFAM" id="SSF51445">
    <property type="entry name" value="(Trans)glycosidases"/>
    <property type="match status" value="1"/>
</dbReference>
<protein>
    <recommendedName>
        <fullName evidence="2">chitinase</fullName>
        <ecNumber evidence="2">3.2.1.14</ecNumber>
    </recommendedName>
</protein>
<evidence type="ECO:0000259" key="4">
    <source>
        <dbReference type="PROSITE" id="PS51910"/>
    </source>
</evidence>
<evidence type="ECO:0000313" key="6">
    <source>
        <dbReference type="Proteomes" id="UP000774750"/>
    </source>
</evidence>
<dbReference type="InterPro" id="IPR029070">
    <property type="entry name" value="Chitinase_insertion_sf"/>
</dbReference>
<dbReference type="PANTHER" id="PTHR11177:SF317">
    <property type="entry name" value="CHITINASE 12-RELATED"/>
    <property type="match status" value="1"/>
</dbReference>
<dbReference type="SMART" id="SM00636">
    <property type="entry name" value="Glyco_18"/>
    <property type="match status" value="1"/>
</dbReference>
<comment type="caution">
    <text evidence="5">The sequence shown here is derived from an EMBL/GenBank/DDBJ whole genome shotgun (WGS) entry which is preliminary data.</text>
</comment>
<dbReference type="PROSITE" id="PS51910">
    <property type="entry name" value="GH18_2"/>
    <property type="match status" value="1"/>
</dbReference>
<name>A0A938X7W5_9FIRM</name>
<dbReference type="InterPro" id="IPR017853">
    <property type="entry name" value="GH"/>
</dbReference>